<gene>
    <name evidence="2" type="ORF">LEL_07088</name>
</gene>
<organism evidence="2 3">
    <name type="scientific">Akanthomyces lecanii RCEF 1005</name>
    <dbReference type="NCBI Taxonomy" id="1081108"/>
    <lineage>
        <taxon>Eukaryota</taxon>
        <taxon>Fungi</taxon>
        <taxon>Dikarya</taxon>
        <taxon>Ascomycota</taxon>
        <taxon>Pezizomycotina</taxon>
        <taxon>Sordariomycetes</taxon>
        <taxon>Hypocreomycetidae</taxon>
        <taxon>Hypocreales</taxon>
        <taxon>Cordycipitaceae</taxon>
        <taxon>Akanthomyces</taxon>
        <taxon>Cordyceps confragosa</taxon>
    </lineage>
</organism>
<sequence length="307" mass="34505">MAKTKCPSPKTAGRQRRAERRQAKDTPTSPCAASVAGVRVFALEELAKSILSHVPEKLLLSKIQRVCRQWRDLTRGLLRHLLDGVPASPSHRHAGREINPLLSEHFGKIIDDGNLQLNIGLWLTGSHYRGMRSLIDLPIATCGPGRVVHDAYARAGASWRDMQIYHPPVYEIRYRREPEAECAIVTVPFGVRLGQVYDVLVAVTSNTKGFSWSEVRLTWPQASTAEDSAAKLDGAENKDGEKAVARDYILLEKVHHVLAKMCECSNDMKHGYDCEYDEAKRMLLRIASNKWRVNSRGFKEQDLLVKV</sequence>
<name>A0A168FF57_CORDF</name>
<feature type="region of interest" description="Disordered" evidence="1">
    <location>
        <begin position="1"/>
        <end position="30"/>
    </location>
</feature>
<evidence type="ECO:0000256" key="1">
    <source>
        <dbReference type="SAM" id="MobiDB-lite"/>
    </source>
</evidence>
<dbReference type="Proteomes" id="UP000076881">
    <property type="component" value="Unassembled WGS sequence"/>
</dbReference>
<keyword evidence="3" id="KW-1185">Reference proteome</keyword>
<evidence type="ECO:0008006" key="4">
    <source>
        <dbReference type="Google" id="ProtNLM"/>
    </source>
</evidence>
<accession>A0A168FF57</accession>
<dbReference type="AlphaFoldDB" id="A0A168FF57"/>
<reference evidence="2 3" key="1">
    <citation type="journal article" date="2016" name="Genome Biol. Evol.">
        <title>Divergent and convergent evolution of fungal pathogenicity.</title>
        <authorList>
            <person name="Shang Y."/>
            <person name="Xiao G."/>
            <person name="Zheng P."/>
            <person name="Cen K."/>
            <person name="Zhan S."/>
            <person name="Wang C."/>
        </authorList>
    </citation>
    <scope>NUCLEOTIDE SEQUENCE [LARGE SCALE GENOMIC DNA]</scope>
    <source>
        <strain evidence="2 3">RCEF 1005</strain>
    </source>
</reference>
<comment type="caution">
    <text evidence="2">The sequence shown here is derived from an EMBL/GenBank/DDBJ whole genome shotgun (WGS) entry which is preliminary data.</text>
</comment>
<dbReference type="STRING" id="1081108.A0A168FF57"/>
<dbReference type="OrthoDB" id="3800738at2759"/>
<protein>
    <recommendedName>
        <fullName evidence="4">F-box domain-containing protein</fullName>
    </recommendedName>
</protein>
<dbReference type="Gene3D" id="1.20.1280.50">
    <property type="match status" value="1"/>
</dbReference>
<evidence type="ECO:0000313" key="2">
    <source>
        <dbReference type="EMBL" id="OAA75100.1"/>
    </source>
</evidence>
<dbReference type="EMBL" id="AZHF01000005">
    <property type="protein sequence ID" value="OAA75100.1"/>
    <property type="molecule type" value="Genomic_DNA"/>
</dbReference>
<proteinExistence type="predicted"/>
<evidence type="ECO:0000313" key="3">
    <source>
        <dbReference type="Proteomes" id="UP000076881"/>
    </source>
</evidence>